<proteinExistence type="predicted"/>
<dbReference type="PANTHER" id="PTHR42790">
    <property type="entry name" value="AMINOTRANSFERASE"/>
    <property type="match status" value="1"/>
</dbReference>
<evidence type="ECO:0000256" key="4">
    <source>
        <dbReference type="ARBA" id="ARBA00022898"/>
    </source>
</evidence>
<dbReference type="InterPro" id="IPR004839">
    <property type="entry name" value="Aminotransferase_I/II_large"/>
</dbReference>
<accession>A0ABT1ND88</accession>
<name>A0ABT1ND88_9FIRM</name>
<dbReference type="Pfam" id="PF00155">
    <property type="entry name" value="Aminotran_1_2"/>
    <property type="match status" value="1"/>
</dbReference>
<comment type="cofactor">
    <cofactor evidence="1">
        <name>pyridoxal 5'-phosphate</name>
        <dbReference type="ChEBI" id="CHEBI:597326"/>
    </cofactor>
</comment>
<keyword evidence="3" id="KW-0808">Transferase</keyword>
<keyword evidence="4" id="KW-0663">Pyridoxal phosphate</keyword>
<dbReference type="GO" id="GO:0008483">
    <property type="term" value="F:transaminase activity"/>
    <property type="evidence" value="ECO:0007669"/>
    <property type="project" value="UniProtKB-KW"/>
</dbReference>
<evidence type="ECO:0000313" key="7">
    <source>
        <dbReference type="Proteomes" id="UP001651880"/>
    </source>
</evidence>
<dbReference type="Gene3D" id="3.90.1150.10">
    <property type="entry name" value="Aspartate Aminotransferase, domain 1"/>
    <property type="match status" value="1"/>
</dbReference>
<evidence type="ECO:0000259" key="5">
    <source>
        <dbReference type="Pfam" id="PF00155"/>
    </source>
</evidence>
<dbReference type="EMBL" id="JAJEKE010000004">
    <property type="protein sequence ID" value="MCQ1529225.1"/>
    <property type="molecule type" value="Genomic_DNA"/>
</dbReference>
<evidence type="ECO:0000313" key="6">
    <source>
        <dbReference type="EMBL" id="MCQ1529225.1"/>
    </source>
</evidence>
<comment type="caution">
    <text evidence="6">The sequence shown here is derived from an EMBL/GenBank/DDBJ whole genome shotgun (WGS) entry which is preliminary data.</text>
</comment>
<evidence type="ECO:0000256" key="3">
    <source>
        <dbReference type="ARBA" id="ARBA00022679"/>
    </source>
</evidence>
<dbReference type="InterPro" id="IPR015422">
    <property type="entry name" value="PyrdxlP-dep_Trfase_small"/>
</dbReference>
<dbReference type="InterPro" id="IPR015421">
    <property type="entry name" value="PyrdxlP-dep_Trfase_major"/>
</dbReference>
<dbReference type="CDD" id="cd00609">
    <property type="entry name" value="AAT_like"/>
    <property type="match status" value="1"/>
</dbReference>
<reference evidence="6 7" key="1">
    <citation type="submission" date="2021-10" db="EMBL/GenBank/DDBJ databases">
        <title>Lutispora strain m25 sp. nov., a thermophilic, non-spore-forming bacterium isolated from a lab-scale methanogenic bioreactor digesting anaerobic sludge.</title>
        <authorList>
            <person name="El Houari A."/>
            <person name="Mcdonald J."/>
        </authorList>
    </citation>
    <scope>NUCLEOTIDE SEQUENCE [LARGE SCALE GENOMIC DNA]</scope>
    <source>
        <strain evidence="7">m25</strain>
    </source>
</reference>
<keyword evidence="2 6" id="KW-0032">Aminotransferase</keyword>
<gene>
    <name evidence="6" type="ORF">LJD61_06630</name>
</gene>
<evidence type="ECO:0000256" key="2">
    <source>
        <dbReference type="ARBA" id="ARBA00022576"/>
    </source>
</evidence>
<dbReference type="RefSeq" id="WP_255226745.1">
    <property type="nucleotide sequence ID" value="NZ_JAJEKE010000004.1"/>
</dbReference>
<sequence>MEIKYADRVDSIKPSAIRELLKLTQQPGVISFAGGLPAPESFPIEEMKRISVKVLEEQGRSALQYSTTEGYQPLREFIAKRMNKSGIDIKSDQILITNGSQQGLDFSGKLFINEGDVVICESPSYVGALNAFRAYMPKFVEVPMDDEGMKIDDLEKALIENPKTKFIYVVPTFQNPTGRTMSIERRKQLIQLACEYNVPIIEDNPYGELKFGDEEIPPVKHFDTAGIVIYLGTFSKTFCPGLRIGWVAASPDIVRKYVLAKQGADLQTNTMSQIELAKFIELYDFDEHVERVRNIYRNRRDAMLNAMKEEFPASIKYTYPDGGMFTWVELPKGIDAADILKKSLECKVAFVPGSSFYPNGGNENHFRLNYGTMSEDLIAEGIKRLGKVLRAL</sequence>
<feature type="domain" description="Aminotransferase class I/classII large" evidence="5">
    <location>
        <begin position="53"/>
        <end position="385"/>
    </location>
</feature>
<organism evidence="6 7">
    <name type="scientific">Lutispora saccharofermentans</name>
    <dbReference type="NCBI Taxonomy" id="3024236"/>
    <lineage>
        <taxon>Bacteria</taxon>
        <taxon>Bacillati</taxon>
        <taxon>Bacillota</taxon>
        <taxon>Clostridia</taxon>
        <taxon>Lutisporales</taxon>
        <taxon>Lutisporaceae</taxon>
        <taxon>Lutispora</taxon>
    </lineage>
</organism>
<dbReference type="InterPro" id="IPR050859">
    <property type="entry name" value="Class-I_PLP-dep_aminotransf"/>
</dbReference>
<keyword evidence="7" id="KW-1185">Reference proteome</keyword>
<dbReference type="SUPFAM" id="SSF53383">
    <property type="entry name" value="PLP-dependent transferases"/>
    <property type="match status" value="1"/>
</dbReference>
<protein>
    <submittedName>
        <fullName evidence="6">PLP-dependent aminotransferase family protein</fullName>
    </submittedName>
</protein>
<dbReference type="Gene3D" id="3.40.640.10">
    <property type="entry name" value="Type I PLP-dependent aspartate aminotransferase-like (Major domain)"/>
    <property type="match status" value="1"/>
</dbReference>
<dbReference type="PANTHER" id="PTHR42790:SF19">
    <property type="entry name" value="KYNURENINE_ALPHA-AMINOADIPATE AMINOTRANSFERASE, MITOCHONDRIAL"/>
    <property type="match status" value="1"/>
</dbReference>
<evidence type="ECO:0000256" key="1">
    <source>
        <dbReference type="ARBA" id="ARBA00001933"/>
    </source>
</evidence>
<dbReference type="Proteomes" id="UP001651880">
    <property type="component" value="Unassembled WGS sequence"/>
</dbReference>
<dbReference type="InterPro" id="IPR015424">
    <property type="entry name" value="PyrdxlP-dep_Trfase"/>
</dbReference>